<keyword evidence="3 6" id="KW-1133">Transmembrane helix</keyword>
<keyword evidence="4 6" id="KW-0472">Membrane</keyword>
<dbReference type="Pfam" id="PF01061">
    <property type="entry name" value="ABC2_membrane"/>
    <property type="match status" value="1"/>
</dbReference>
<dbReference type="EMBL" id="CM000913">
    <property type="protein sequence ID" value="EFG09352.1"/>
    <property type="molecule type" value="Genomic_DNA"/>
</dbReference>
<comment type="caution">
    <text evidence="6">Lacks conserved residue(s) required for the propagation of feature annotation.</text>
</comment>
<dbReference type="PANTHER" id="PTHR43229">
    <property type="entry name" value="NODULATION PROTEIN J"/>
    <property type="match status" value="1"/>
</dbReference>
<evidence type="ECO:0000259" key="7">
    <source>
        <dbReference type="PROSITE" id="PS51012"/>
    </source>
</evidence>
<proteinExistence type="inferred from homology"/>
<dbReference type="GO" id="GO:0046677">
    <property type="term" value="P:response to antibiotic"/>
    <property type="evidence" value="ECO:0007669"/>
    <property type="project" value="UniProtKB-KW"/>
</dbReference>
<feature type="transmembrane region" description="Helical" evidence="6">
    <location>
        <begin position="35"/>
        <end position="54"/>
    </location>
</feature>
<evidence type="ECO:0000256" key="3">
    <source>
        <dbReference type="ARBA" id="ARBA00022989"/>
    </source>
</evidence>
<dbReference type="AlphaFoldDB" id="E2Q6Q3"/>
<dbReference type="STRING" id="1901.BB341_07435"/>
<dbReference type="GO" id="GO:0140359">
    <property type="term" value="F:ABC-type transporter activity"/>
    <property type="evidence" value="ECO:0007669"/>
    <property type="project" value="InterPro"/>
</dbReference>
<evidence type="ECO:0000256" key="5">
    <source>
        <dbReference type="ARBA" id="ARBA00023251"/>
    </source>
</evidence>
<name>E2Q6Q3_STRCL</name>
<evidence type="ECO:0000256" key="6">
    <source>
        <dbReference type="RuleBase" id="RU361157"/>
    </source>
</evidence>
<dbReference type="eggNOG" id="COG0842">
    <property type="taxonomic scope" value="Bacteria"/>
</dbReference>
<keyword evidence="9" id="KW-1185">Reference proteome</keyword>
<dbReference type="InterPro" id="IPR013525">
    <property type="entry name" value="ABC2_TM"/>
</dbReference>
<dbReference type="InterPro" id="IPR000412">
    <property type="entry name" value="ABC_2_transport"/>
</dbReference>
<evidence type="ECO:0000256" key="4">
    <source>
        <dbReference type="ARBA" id="ARBA00023136"/>
    </source>
</evidence>
<dbReference type="RefSeq" id="WP_003961860.1">
    <property type="nucleotide sequence ID" value="NZ_CP016559.1"/>
</dbReference>
<dbReference type="GO" id="GO:0043190">
    <property type="term" value="C:ATP-binding cassette (ABC) transporter complex"/>
    <property type="evidence" value="ECO:0007669"/>
    <property type="project" value="InterPro"/>
</dbReference>
<feature type="transmembrane region" description="Helical" evidence="6">
    <location>
        <begin position="144"/>
        <end position="163"/>
    </location>
</feature>
<evidence type="ECO:0000256" key="1">
    <source>
        <dbReference type="ARBA" id="ARBA00004141"/>
    </source>
</evidence>
<evidence type="ECO:0000256" key="2">
    <source>
        <dbReference type="ARBA" id="ARBA00022692"/>
    </source>
</evidence>
<evidence type="ECO:0000313" key="9">
    <source>
        <dbReference type="Proteomes" id="UP000002357"/>
    </source>
</evidence>
<dbReference type="InterPro" id="IPR047817">
    <property type="entry name" value="ABC2_TM_bact-type"/>
</dbReference>
<comment type="subcellular location">
    <subcellularLocation>
        <location evidence="6">Cell membrane</location>
        <topology evidence="6">Multi-pass membrane protein</topology>
    </subcellularLocation>
    <subcellularLocation>
        <location evidence="1">Membrane</location>
        <topology evidence="1">Multi-pass membrane protein</topology>
    </subcellularLocation>
</comment>
<reference evidence="8 9" key="1">
    <citation type="journal article" date="2010" name="Genome Biol. Evol.">
        <title>The sequence of a 1.8-mb bacterial linear plasmid reveals a rich evolutionary reservoir of secondary metabolic pathways.</title>
        <authorList>
            <person name="Medema M.H."/>
            <person name="Trefzer A."/>
            <person name="Kovalchuk A."/>
            <person name="van den Berg M."/>
            <person name="Mueller U."/>
            <person name="Heijne W."/>
            <person name="Wu L."/>
            <person name="Alam M.T."/>
            <person name="Ronning C.M."/>
            <person name="Nierman W.C."/>
            <person name="Bovenberg R.A.L."/>
            <person name="Breitling R."/>
            <person name="Takano E."/>
        </authorList>
    </citation>
    <scope>NUCLEOTIDE SEQUENCE [LARGE SCALE GENOMIC DNA]</scope>
    <source>
        <strain evidence="9">ATCC 27064 / DSM 738 / JCM 4710 / NBRC 13307 / NCIMB 12785 / NRRL 3585 / VKM Ac-602</strain>
    </source>
</reference>
<dbReference type="InterPro" id="IPR051784">
    <property type="entry name" value="Nod_factor_ABC_transporter"/>
</dbReference>
<keyword evidence="5" id="KW-0046">Antibiotic resistance</keyword>
<organism evidence="8 9">
    <name type="scientific">Streptomyces clavuligerus</name>
    <dbReference type="NCBI Taxonomy" id="1901"/>
    <lineage>
        <taxon>Bacteria</taxon>
        <taxon>Bacillati</taxon>
        <taxon>Actinomycetota</taxon>
        <taxon>Actinomycetes</taxon>
        <taxon>Kitasatosporales</taxon>
        <taxon>Streptomycetaceae</taxon>
        <taxon>Streptomyces</taxon>
    </lineage>
</organism>
<sequence>MSPTREGISGLSFPRQVWNLFRIQLTNWRWSWPQMVLTGMLAPMVSLAALGLFARESGPEASEFVLTGSVTMAILFETQNKIASNFAFMRSTGAFEYYASMPVRREALILATLGAFSLLSLPAVAVTLLLGSALLDVPLGFSPFAPFCLLLALLPSAGLGALIGSRCTTIEQASSLSLATTLLMMTLGPVAVPPDLLPDILVTIGHANPAVYASSTLRQSITSPSGLDVLPSLGALCVFALAAWLLTTLGMHWRARYSRVS</sequence>
<keyword evidence="6" id="KW-1003">Cell membrane</keyword>
<comment type="similarity">
    <text evidence="6">Belongs to the ABC-2 integral membrane protein family.</text>
</comment>
<feature type="transmembrane region" description="Helical" evidence="6">
    <location>
        <begin position="107"/>
        <end position="132"/>
    </location>
</feature>
<dbReference type="KEGG" id="sclf:BB341_07435"/>
<dbReference type="Proteomes" id="UP000002357">
    <property type="component" value="Chromosome"/>
</dbReference>
<dbReference type="PANTHER" id="PTHR43229:SF2">
    <property type="entry name" value="NODULATION PROTEIN J"/>
    <property type="match status" value="1"/>
</dbReference>
<feature type="domain" description="ABC transmembrane type-2" evidence="7">
    <location>
        <begin position="30"/>
        <end position="254"/>
    </location>
</feature>
<dbReference type="OrthoDB" id="508876at2"/>
<protein>
    <recommendedName>
        <fullName evidence="6">Transport permease protein</fullName>
    </recommendedName>
</protein>
<evidence type="ECO:0000313" key="8">
    <source>
        <dbReference type="EMBL" id="EFG09352.1"/>
    </source>
</evidence>
<feature type="transmembrane region" description="Helical" evidence="6">
    <location>
        <begin position="175"/>
        <end position="192"/>
    </location>
</feature>
<gene>
    <name evidence="8" type="ORF">SCLAV_4278</name>
</gene>
<keyword evidence="6" id="KW-0813">Transport</keyword>
<dbReference type="PROSITE" id="PS51012">
    <property type="entry name" value="ABC_TM2"/>
    <property type="match status" value="1"/>
</dbReference>
<keyword evidence="2 6" id="KW-0812">Transmembrane</keyword>
<accession>E2Q6Q3</accession>
<dbReference type="PIRSF" id="PIRSF006648">
    <property type="entry name" value="DrrB"/>
    <property type="match status" value="1"/>
</dbReference>
<feature type="transmembrane region" description="Helical" evidence="6">
    <location>
        <begin position="233"/>
        <end position="253"/>
    </location>
</feature>
<dbReference type="GeneID" id="93729252"/>